<feature type="non-terminal residue" evidence="2">
    <location>
        <position position="1"/>
    </location>
</feature>
<dbReference type="EMBL" id="MKGH01000049">
    <property type="protein sequence ID" value="PKX76426.1"/>
    <property type="molecule type" value="Genomic_DNA"/>
</dbReference>
<name>A0AAX0V8M3_LATSK</name>
<evidence type="ECO:0008006" key="4">
    <source>
        <dbReference type="Google" id="ProtNLM"/>
    </source>
</evidence>
<keyword evidence="1" id="KW-1133">Transmembrane helix</keyword>
<dbReference type="AlphaFoldDB" id="A0AAX0V8M3"/>
<sequence>NYRICLLKLSFLGWDILAGFTLGIGYIWLNPYKQAAYMGFYADLVD</sequence>
<keyword evidence="1" id="KW-0472">Membrane</keyword>
<dbReference type="Proteomes" id="UP000234349">
    <property type="component" value="Unassembled WGS sequence"/>
</dbReference>
<dbReference type="InterPro" id="IPR010380">
    <property type="entry name" value="DUF975"/>
</dbReference>
<protein>
    <recommendedName>
        <fullName evidence="4">DUF975 family protein</fullName>
    </recommendedName>
</protein>
<comment type="caution">
    <text evidence="2">The sequence shown here is derived from an EMBL/GenBank/DDBJ whole genome shotgun (WGS) entry which is preliminary data.</text>
</comment>
<keyword evidence="1" id="KW-0812">Transmembrane</keyword>
<evidence type="ECO:0000256" key="1">
    <source>
        <dbReference type="SAM" id="Phobius"/>
    </source>
</evidence>
<organism evidence="2 3">
    <name type="scientific">Latilactobacillus sakei</name>
    <name type="common">Lactobacillus sakei</name>
    <dbReference type="NCBI Taxonomy" id="1599"/>
    <lineage>
        <taxon>Bacteria</taxon>
        <taxon>Bacillati</taxon>
        <taxon>Bacillota</taxon>
        <taxon>Bacilli</taxon>
        <taxon>Lactobacillales</taxon>
        <taxon>Lactobacillaceae</taxon>
        <taxon>Latilactobacillus</taxon>
    </lineage>
</organism>
<evidence type="ECO:0000313" key="2">
    <source>
        <dbReference type="EMBL" id="PKX76426.1"/>
    </source>
</evidence>
<proteinExistence type="predicted"/>
<dbReference type="Pfam" id="PF06161">
    <property type="entry name" value="DUF975"/>
    <property type="match status" value="1"/>
</dbReference>
<feature type="transmembrane region" description="Helical" evidence="1">
    <location>
        <begin position="12"/>
        <end position="29"/>
    </location>
</feature>
<evidence type="ECO:0000313" key="3">
    <source>
        <dbReference type="Proteomes" id="UP000234349"/>
    </source>
</evidence>
<gene>
    <name evidence="2" type="ORF">CUR37_09245</name>
</gene>
<accession>A0AAX0V8M3</accession>
<reference evidence="2 3" key="1">
    <citation type="submission" date="2016-09" db="EMBL/GenBank/DDBJ databases">
        <authorList>
            <person name="Inglin R.C."/>
        </authorList>
    </citation>
    <scope>NUCLEOTIDE SEQUENCE [LARGE SCALE GENOMIC DNA]</scope>
    <source>
        <strain evidence="2 3">RI-517</strain>
    </source>
</reference>